<dbReference type="InterPro" id="IPR029058">
    <property type="entry name" value="AB_hydrolase_fold"/>
</dbReference>
<evidence type="ECO:0008006" key="3">
    <source>
        <dbReference type="Google" id="ProtNLM"/>
    </source>
</evidence>
<dbReference type="SUPFAM" id="SSF53474">
    <property type="entry name" value="alpha/beta-Hydrolases"/>
    <property type="match status" value="1"/>
</dbReference>
<comment type="caution">
    <text evidence="1">The sequence shown here is derived from an EMBL/GenBank/DDBJ whole genome shotgun (WGS) entry which is preliminary data.</text>
</comment>
<keyword evidence="2" id="KW-1185">Reference proteome</keyword>
<dbReference type="PANTHER" id="PTHR13617">
    <property type="entry name" value="PROTEIN ABHD18"/>
    <property type="match status" value="1"/>
</dbReference>
<evidence type="ECO:0000313" key="1">
    <source>
        <dbReference type="EMBL" id="NTY61315.1"/>
    </source>
</evidence>
<name>A0ABX2JV77_9MYCO</name>
<dbReference type="RefSeq" id="WP_240163362.1">
    <property type="nucleotide sequence ID" value="NZ_VBSB01000010.1"/>
</dbReference>
<dbReference type="EMBL" id="VBSB01000010">
    <property type="protein sequence ID" value="NTY61315.1"/>
    <property type="molecule type" value="Genomic_DNA"/>
</dbReference>
<dbReference type="Gene3D" id="3.40.50.1820">
    <property type="entry name" value="alpha/beta hydrolase"/>
    <property type="match status" value="1"/>
</dbReference>
<sequence>MLDSNEAITAHPAATGTKSANASPLANIVGPFTKAGGYYARSWGAYLDGGDHELPVARPTLSLATHALRDEIVLVGLRLRRPLSDAAVYEKINTEVLKAIDFYGKRGWLARPEGFFAAPPAPKDVTIRSYKFRGRTHERISFDSGYQPYAREPGRARWLSYTGNHREYAMMLRHREPRPWLVCVHGTEMGRANLDLALFRAWHLHEQFGLNVILPVLPMHGPRAKGLPRGAVFPGEDVMDDVHATAQAVWDIRRVLAWIRSQQPDAKIGLNSISLGGYIAALVASLDEDLTCAILGVPPANLVSILGRHAGLGTDDPRYRTLELAEPIGEMISPLSLQPKVAPEGRFIYAGVADRIVHPREQVLALWEHWGRPNIGWYRGGHTGFFQARPVQQFVDAALVQSGLVDSGA</sequence>
<dbReference type="Proteomes" id="UP000708347">
    <property type="component" value="Unassembled WGS sequence"/>
</dbReference>
<organism evidence="1 2">
    <name type="scientific">Mycolicibacterium sphagni</name>
    <dbReference type="NCBI Taxonomy" id="1786"/>
    <lineage>
        <taxon>Bacteria</taxon>
        <taxon>Bacillati</taxon>
        <taxon>Actinomycetota</taxon>
        <taxon>Actinomycetes</taxon>
        <taxon>Mycobacteriales</taxon>
        <taxon>Mycobacteriaceae</taxon>
        <taxon>Mycolicibacterium</taxon>
    </lineage>
</organism>
<gene>
    <name evidence="1" type="ORF">FEG63_17365</name>
</gene>
<accession>A0ABX2JV77</accession>
<reference evidence="1 2" key="1">
    <citation type="submission" date="2019-05" db="EMBL/GenBank/DDBJ databases">
        <title>Mycolicibacterium sphagni ENV482 genome assembly.</title>
        <authorList>
            <person name="Chen W."/>
            <person name="Faulkner N.W."/>
            <person name="Hyman M.R."/>
        </authorList>
    </citation>
    <scope>NUCLEOTIDE SEQUENCE [LARGE SCALE GENOMIC DNA]</scope>
    <source>
        <strain evidence="1 2">ENV482</strain>
    </source>
</reference>
<protein>
    <recommendedName>
        <fullName evidence="3">Alpha/beta hydrolase</fullName>
    </recommendedName>
</protein>
<dbReference type="PANTHER" id="PTHR13617:SF14">
    <property type="entry name" value="PROTEIN ABHD18"/>
    <property type="match status" value="1"/>
</dbReference>
<proteinExistence type="predicted"/>
<evidence type="ECO:0000313" key="2">
    <source>
        <dbReference type="Proteomes" id="UP000708347"/>
    </source>
</evidence>